<reference evidence="2 3" key="1">
    <citation type="submission" date="2019-09" db="EMBL/GenBank/DDBJ databases">
        <authorList>
            <person name="Ou C."/>
        </authorList>
    </citation>
    <scope>NUCLEOTIDE SEQUENCE [LARGE SCALE GENOMIC DNA]</scope>
    <source>
        <strain evidence="2">S2</strain>
        <tissue evidence="2">Leaf</tissue>
    </source>
</reference>
<dbReference type="AlphaFoldDB" id="A0A5N5FGK5"/>
<proteinExistence type="predicted"/>
<evidence type="ECO:0000313" key="3">
    <source>
        <dbReference type="Proteomes" id="UP000327157"/>
    </source>
</evidence>
<sequence length="111" mass="12060">MGILPPTRRLRARSLAISPSKTNTSQKINWDSPETGSGFRLSSTPESIRPSSSCRAWWFDDVALLSPNIIEKLLQILGAYGPENNSLILTAKLQKSSLIDSLSLSLFTAGA</sequence>
<comment type="caution">
    <text evidence="2">The sequence shown here is derived from an EMBL/GenBank/DDBJ whole genome shotgun (WGS) entry which is preliminary data.</text>
</comment>
<feature type="compositionally biased region" description="Polar residues" evidence="1">
    <location>
        <begin position="17"/>
        <end position="35"/>
    </location>
</feature>
<dbReference type="Proteomes" id="UP000327157">
    <property type="component" value="Chromosome 1"/>
</dbReference>
<gene>
    <name evidence="2" type="ORF">D8674_000424</name>
</gene>
<accession>A0A5N5FGK5</accession>
<evidence type="ECO:0000313" key="2">
    <source>
        <dbReference type="EMBL" id="KAB2597504.1"/>
    </source>
</evidence>
<name>A0A5N5FGK5_9ROSA</name>
<organism evidence="2 3">
    <name type="scientific">Pyrus ussuriensis x Pyrus communis</name>
    <dbReference type="NCBI Taxonomy" id="2448454"/>
    <lineage>
        <taxon>Eukaryota</taxon>
        <taxon>Viridiplantae</taxon>
        <taxon>Streptophyta</taxon>
        <taxon>Embryophyta</taxon>
        <taxon>Tracheophyta</taxon>
        <taxon>Spermatophyta</taxon>
        <taxon>Magnoliopsida</taxon>
        <taxon>eudicotyledons</taxon>
        <taxon>Gunneridae</taxon>
        <taxon>Pentapetalae</taxon>
        <taxon>rosids</taxon>
        <taxon>fabids</taxon>
        <taxon>Rosales</taxon>
        <taxon>Rosaceae</taxon>
        <taxon>Amygdaloideae</taxon>
        <taxon>Maleae</taxon>
        <taxon>Pyrus</taxon>
    </lineage>
</organism>
<keyword evidence="3" id="KW-1185">Reference proteome</keyword>
<reference evidence="2 3" key="3">
    <citation type="submission" date="2019-11" db="EMBL/GenBank/DDBJ databases">
        <title>A de novo genome assembly of a pear dwarfing rootstock.</title>
        <authorList>
            <person name="Wang F."/>
            <person name="Wang J."/>
            <person name="Li S."/>
            <person name="Zhang Y."/>
            <person name="Fang M."/>
            <person name="Ma L."/>
            <person name="Zhao Y."/>
            <person name="Jiang S."/>
        </authorList>
    </citation>
    <scope>NUCLEOTIDE SEQUENCE [LARGE SCALE GENOMIC DNA]</scope>
    <source>
        <strain evidence="2">S2</strain>
        <tissue evidence="2">Leaf</tissue>
    </source>
</reference>
<reference evidence="3" key="2">
    <citation type="submission" date="2019-10" db="EMBL/GenBank/DDBJ databases">
        <title>A de novo genome assembly of a pear dwarfing rootstock.</title>
        <authorList>
            <person name="Wang F."/>
            <person name="Wang J."/>
            <person name="Li S."/>
            <person name="Zhang Y."/>
            <person name="Fang M."/>
            <person name="Ma L."/>
            <person name="Zhao Y."/>
            <person name="Jiang S."/>
        </authorList>
    </citation>
    <scope>NUCLEOTIDE SEQUENCE [LARGE SCALE GENOMIC DNA]</scope>
</reference>
<evidence type="ECO:0000256" key="1">
    <source>
        <dbReference type="SAM" id="MobiDB-lite"/>
    </source>
</evidence>
<dbReference type="EMBL" id="SMOL01000768">
    <property type="protein sequence ID" value="KAB2597504.1"/>
    <property type="molecule type" value="Genomic_DNA"/>
</dbReference>
<protein>
    <submittedName>
        <fullName evidence="2">BTB/POZ domain-containing protein</fullName>
    </submittedName>
</protein>
<feature type="region of interest" description="Disordered" evidence="1">
    <location>
        <begin position="15"/>
        <end position="44"/>
    </location>
</feature>
<dbReference type="OrthoDB" id="1080584at2759"/>